<proteinExistence type="predicted"/>
<evidence type="ECO:0000313" key="2">
    <source>
        <dbReference type="Proteomes" id="UP000321224"/>
    </source>
</evidence>
<dbReference type="EMBL" id="BJVY01000024">
    <property type="protein sequence ID" value="GEL72406.1"/>
    <property type="molecule type" value="Genomic_DNA"/>
</dbReference>
<organism evidence="1 2">
    <name type="scientific">Myxococcus virescens</name>
    <dbReference type="NCBI Taxonomy" id="83456"/>
    <lineage>
        <taxon>Bacteria</taxon>
        <taxon>Pseudomonadati</taxon>
        <taxon>Myxococcota</taxon>
        <taxon>Myxococcia</taxon>
        <taxon>Myxococcales</taxon>
        <taxon>Cystobacterineae</taxon>
        <taxon>Myxococcaceae</taxon>
        <taxon>Myxococcus</taxon>
    </lineage>
</organism>
<gene>
    <name evidence="1" type="ORF">MVI01_41900</name>
</gene>
<comment type="caution">
    <text evidence="1">The sequence shown here is derived from an EMBL/GenBank/DDBJ whole genome shotgun (WGS) entry which is preliminary data.</text>
</comment>
<accession>A0A511HFS8</accession>
<dbReference type="Proteomes" id="UP000321224">
    <property type="component" value="Unassembled WGS sequence"/>
</dbReference>
<reference evidence="1 2" key="1">
    <citation type="submission" date="2019-07" db="EMBL/GenBank/DDBJ databases">
        <title>Whole genome shotgun sequence of Myxococcus virescens NBRC 100334.</title>
        <authorList>
            <person name="Hosoyama A."/>
            <person name="Uohara A."/>
            <person name="Ohji S."/>
            <person name="Ichikawa N."/>
        </authorList>
    </citation>
    <scope>NUCLEOTIDE SEQUENCE [LARGE SCALE GENOMIC DNA]</scope>
    <source>
        <strain evidence="1 2">NBRC 100334</strain>
    </source>
</reference>
<dbReference type="AlphaFoldDB" id="A0A511HFS8"/>
<protein>
    <submittedName>
        <fullName evidence="1">Uncharacterized protein</fullName>
    </submittedName>
</protein>
<evidence type="ECO:0000313" key="1">
    <source>
        <dbReference type="EMBL" id="GEL72406.1"/>
    </source>
</evidence>
<name>A0A511HFS8_9BACT</name>
<sequence>MRPFNRVRRTQDAATELGAHGFHGRPHLDVLSASPPALQMLRQVTTVNPVRAHFHRPSGDVNMAYAPKRFSG</sequence>